<dbReference type="Pfam" id="PF23069">
    <property type="entry name" value="DUF7042"/>
    <property type="match status" value="1"/>
</dbReference>
<evidence type="ECO:0000313" key="4">
    <source>
        <dbReference type="EMBL" id="VDI61233.1"/>
    </source>
</evidence>
<feature type="region of interest" description="Disordered" evidence="1">
    <location>
        <begin position="515"/>
        <end position="535"/>
    </location>
</feature>
<feature type="domain" description="DUF7042" evidence="3">
    <location>
        <begin position="245"/>
        <end position="361"/>
    </location>
</feature>
<feature type="compositionally biased region" description="Low complexity" evidence="1">
    <location>
        <begin position="615"/>
        <end position="625"/>
    </location>
</feature>
<keyword evidence="2" id="KW-0472">Membrane</keyword>
<feature type="compositionally biased region" description="Basic residues" evidence="1">
    <location>
        <begin position="734"/>
        <end position="744"/>
    </location>
</feature>
<evidence type="ECO:0000313" key="5">
    <source>
        <dbReference type="Proteomes" id="UP000596742"/>
    </source>
</evidence>
<dbReference type="Proteomes" id="UP000596742">
    <property type="component" value="Unassembled WGS sequence"/>
</dbReference>
<evidence type="ECO:0000256" key="1">
    <source>
        <dbReference type="SAM" id="MobiDB-lite"/>
    </source>
</evidence>
<dbReference type="AlphaFoldDB" id="A0A8B6GAM8"/>
<comment type="caution">
    <text evidence="4">The sequence shown here is derived from an EMBL/GenBank/DDBJ whole genome shotgun (WGS) entry which is preliminary data.</text>
</comment>
<reference evidence="4" key="1">
    <citation type="submission" date="2018-11" db="EMBL/GenBank/DDBJ databases">
        <authorList>
            <person name="Alioto T."/>
            <person name="Alioto T."/>
        </authorList>
    </citation>
    <scope>NUCLEOTIDE SEQUENCE</scope>
</reference>
<feature type="compositionally biased region" description="Basic and acidic residues" evidence="1">
    <location>
        <begin position="713"/>
        <end position="733"/>
    </location>
</feature>
<dbReference type="InterPro" id="IPR055470">
    <property type="entry name" value="DUF7042"/>
</dbReference>
<gene>
    <name evidence="4" type="ORF">MGAL_10B031236</name>
</gene>
<organism evidence="4 5">
    <name type="scientific">Mytilus galloprovincialis</name>
    <name type="common">Mediterranean mussel</name>
    <dbReference type="NCBI Taxonomy" id="29158"/>
    <lineage>
        <taxon>Eukaryota</taxon>
        <taxon>Metazoa</taxon>
        <taxon>Spiralia</taxon>
        <taxon>Lophotrochozoa</taxon>
        <taxon>Mollusca</taxon>
        <taxon>Bivalvia</taxon>
        <taxon>Autobranchia</taxon>
        <taxon>Pteriomorphia</taxon>
        <taxon>Mytilida</taxon>
        <taxon>Mytiloidea</taxon>
        <taxon>Mytilidae</taxon>
        <taxon>Mytilinae</taxon>
        <taxon>Mytilus</taxon>
    </lineage>
</organism>
<name>A0A8B6GAM8_MYTGA</name>
<feature type="compositionally biased region" description="Basic residues" evidence="1">
    <location>
        <begin position="603"/>
        <end position="614"/>
    </location>
</feature>
<dbReference type="OrthoDB" id="6100341at2759"/>
<dbReference type="EMBL" id="UYJE01008115">
    <property type="protein sequence ID" value="VDI61233.1"/>
    <property type="molecule type" value="Genomic_DNA"/>
</dbReference>
<sequence length="795" mass="88859">MPEISEEEKQLLAAFKALKVKPKADTAEDLQTWLQNYAATGHETPQKITVSTNQPRLSIFYGDTTTLTKGEATYDQWRYEIRGLLQDKTHKKEAVLQAIRRSVRGEANGACLFPMNSGTWHSTDKGSLSITSNIIIDYPTSTFGSLSFECYTSSGTQYVARSSTFTRYGVDVRAYICFKLVKVTTFQYYYYEDSVEESTLSNERMKTVANTASVTVADICDRTVYAYGSYNIMVQDGYASEAASTCSSVIQGDWSYNFTDSSGNSACNFDSSVDICTDKSALAFNYTQCPQNIMYSAQGDLYCLYSSSGNSMTYQHVLNLDTTTDESTTYRISCLVMSTDGNSRYMTQYPNNCYDGQTSKSVSSPGATIEFSLKTYTEAENYTAAIALGVIVPLILIIIIAVVGYKLYQNYKYYQENKEVDTPKPDPKYANGEIRNKRMCKSNGVMIDEKALINDTPRSVEIIIEDRNRPDSTLTTGSLLSAGIRRESSILLDINPSTRGTMVAESLPEVTEPIDYSSEYSDSDDDDQGSDNFLQLQSTGDFLDGKRDEGTQTPSIPQIVLDSISHGGDFQPDLISPIAVPPSMTTIPEHQTDATQTEQGGTNKKKKKRVKRTKSASSTRRVSSASKRRPGSSIKRKGTSKQKPKKKQVNPLITDEDSPIDPSLNDLDTSTNDQIIVHSKDENITTETGEEKEIDDNTTDDTLNSNPSKSNLKRNESMLREKIYRHTNRDIPSSKRKKKQPKLRHPLEQKKGEPLSDSWFKHRSTSVPRTHNNSDRKEETDGEGDSEFESIIWNR</sequence>
<keyword evidence="2" id="KW-0812">Transmembrane</keyword>
<evidence type="ECO:0000259" key="3">
    <source>
        <dbReference type="Pfam" id="PF23069"/>
    </source>
</evidence>
<proteinExistence type="predicted"/>
<feature type="region of interest" description="Disordered" evidence="1">
    <location>
        <begin position="562"/>
        <end position="795"/>
    </location>
</feature>
<evidence type="ECO:0000256" key="2">
    <source>
        <dbReference type="SAM" id="Phobius"/>
    </source>
</evidence>
<keyword evidence="2" id="KW-1133">Transmembrane helix</keyword>
<feature type="compositionally biased region" description="Polar residues" evidence="1">
    <location>
        <begin position="583"/>
        <end position="602"/>
    </location>
</feature>
<feature type="transmembrane region" description="Helical" evidence="2">
    <location>
        <begin position="382"/>
        <end position="408"/>
    </location>
</feature>
<accession>A0A8B6GAM8</accession>
<feature type="compositionally biased region" description="Acidic residues" evidence="1">
    <location>
        <begin position="688"/>
        <end position="699"/>
    </location>
</feature>
<keyword evidence="5" id="KW-1185">Reference proteome</keyword>
<protein>
    <recommendedName>
        <fullName evidence="3">DUF7042 domain-containing protein</fullName>
    </recommendedName>
</protein>
<feature type="compositionally biased region" description="Basic residues" evidence="1">
    <location>
        <begin position="626"/>
        <end position="648"/>
    </location>
</feature>
<feature type="compositionally biased region" description="Basic and acidic residues" evidence="1">
    <location>
        <begin position="745"/>
        <end position="754"/>
    </location>
</feature>